<dbReference type="EMBL" id="LDPZ01000023">
    <property type="protein sequence ID" value="KTQ95255.1"/>
    <property type="molecule type" value="Genomic_DNA"/>
</dbReference>
<feature type="domain" description="Alpha/beta hydrolase fold-3" evidence="2">
    <location>
        <begin position="74"/>
        <end position="256"/>
    </location>
</feature>
<organism evidence="3 4">
    <name type="scientific">Aureimonas ureilytica</name>
    <dbReference type="NCBI Taxonomy" id="401562"/>
    <lineage>
        <taxon>Bacteria</taxon>
        <taxon>Pseudomonadati</taxon>
        <taxon>Pseudomonadota</taxon>
        <taxon>Alphaproteobacteria</taxon>
        <taxon>Hyphomicrobiales</taxon>
        <taxon>Aurantimonadaceae</taxon>
        <taxon>Aureimonas</taxon>
    </lineage>
</organism>
<sequence>MTHWVPVADFDAAYDNSGAVAQSDQFVPRWQREASAFRDVMEGRRRSEIDLEYGAHERQRLDLFHPEGPARGLVVFVHGGYWKALDKSVWSHLARGAVESGFAVAMPSYRLAPEARLSEIADDVAQAIALAASRIEGGIRLVGHSAGGHLVARMVAAGSPLPGPVLARVDRVVPISGLHDLRPIRRTRMNDTLRIDAAEALAQSPALLEPLHACPIHAVVGAAELPELRRQTHFLASAWSGLGVPVEAADIPDRHHFDVIEDLALSGSQMTRVLTSGASL</sequence>
<protein>
    <submittedName>
        <fullName evidence="3">Esterase</fullName>
    </submittedName>
</protein>
<reference evidence="3 4" key="1">
    <citation type="journal article" date="2016" name="Front. Microbiol.">
        <title>Genomic Resource of Rice Seed Associated Bacteria.</title>
        <authorList>
            <person name="Midha S."/>
            <person name="Bansal K."/>
            <person name="Sharma S."/>
            <person name="Kumar N."/>
            <person name="Patil P.P."/>
            <person name="Chaudhry V."/>
            <person name="Patil P.B."/>
        </authorList>
    </citation>
    <scope>NUCLEOTIDE SEQUENCE [LARGE SCALE GENOMIC DNA]</scope>
    <source>
        <strain evidence="3 4">NS226</strain>
    </source>
</reference>
<dbReference type="PANTHER" id="PTHR48081:SF33">
    <property type="entry name" value="KYNURENINE FORMAMIDASE"/>
    <property type="match status" value="1"/>
</dbReference>
<dbReference type="RefSeq" id="WP_058635163.1">
    <property type="nucleotide sequence ID" value="NZ_LDPZ01000023.1"/>
</dbReference>
<name>A0A175R7F1_9HYPH</name>
<dbReference type="Pfam" id="PF07859">
    <property type="entry name" value="Abhydrolase_3"/>
    <property type="match status" value="1"/>
</dbReference>
<dbReference type="SUPFAM" id="SSF53474">
    <property type="entry name" value="alpha/beta-Hydrolases"/>
    <property type="match status" value="1"/>
</dbReference>
<evidence type="ECO:0000259" key="2">
    <source>
        <dbReference type="Pfam" id="PF07859"/>
    </source>
</evidence>
<evidence type="ECO:0000256" key="1">
    <source>
        <dbReference type="ARBA" id="ARBA00022801"/>
    </source>
</evidence>
<dbReference type="AlphaFoldDB" id="A0A175R7F1"/>
<comment type="caution">
    <text evidence="3">The sequence shown here is derived from an EMBL/GenBank/DDBJ whole genome shotgun (WGS) entry which is preliminary data.</text>
</comment>
<proteinExistence type="predicted"/>
<evidence type="ECO:0000313" key="3">
    <source>
        <dbReference type="EMBL" id="KTQ95255.1"/>
    </source>
</evidence>
<dbReference type="PATRIC" id="fig|401562.3.peg.1914"/>
<dbReference type="Gene3D" id="3.40.50.1820">
    <property type="entry name" value="alpha/beta hydrolase"/>
    <property type="match status" value="1"/>
</dbReference>
<dbReference type="InterPro" id="IPR013094">
    <property type="entry name" value="AB_hydrolase_3"/>
</dbReference>
<dbReference type="InterPro" id="IPR050300">
    <property type="entry name" value="GDXG_lipolytic_enzyme"/>
</dbReference>
<dbReference type="STRING" id="401562.NS365_16305"/>
<dbReference type="OrthoDB" id="9771666at2"/>
<gene>
    <name evidence="3" type="ORF">NS226_11880</name>
</gene>
<evidence type="ECO:0000313" key="4">
    <source>
        <dbReference type="Proteomes" id="UP000078272"/>
    </source>
</evidence>
<dbReference type="GO" id="GO:0016787">
    <property type="term" value="F:hydrolase activity"/>
    <property type="evidence" value="ECO:0007669"/>
    <property type="project" value="UniProtKB-KW"/>
</dbReference>
<keyword evidence="1" id="KW-0378">Hydrolase</keyword>
<dbReference type="Proteomes" id="UP000078272">
    <property type="component" value="Unassembled WGS sequence"/>
</dbReference>
<accession>A0A175R7F1</accession>
<dbReference type="PANTHER" id="PTHR48081">
    <property type="entry name" value="AB HYDROLASE SUPERFAMILY PROTEIN C4A8.06C"/>
    <property type="match status" value="1"/>
</dbReference>
<dbReference type="InterPro" id="IPR029058">
    <property type="entry name" value="AB_hydrolase_fold"/>
</dbReference>